<dbReference type="EMBL" id="CAXKWB010001756">
    <property type="protein sequence ID" value="CAL4065402.1"/>
    <property type="molecule type" value="Genomic_DNA"/>
</dbReference>
<accession>A0AAV2PU23</accession>
<organism evidence="2 3">
    <name type="scientific">Meganyctiphanes norvegica</name>
    <name type="common">Northern krill</name>
    <name type="synonym">Thysanopoda norvegica</name>
    <dbReference type="NCBI Taxonomy" id="48144"/>
    <lineage>
        <taxon>Eukaryota</taxon>
        <taxon>Metazoa</taxon>
        <taxon>Ecdysozoa</taxon>
        <taxon>Arthropoda</taxon>
        <taxon>Crustacea</taxon>
        <taxon>Multicrustacea</taxon>
        <taxon>Malacostraca</taxon>
        <taxon>Eumalacostraca</taxon>
        <taxon>Eucarida</taxon>
        <taxon>Euphausiacea</taxon>
        <taxon>Euphausiidae</taxon>
        <taxon>Meganyctiphanes</taxon>
    </lineage>
</organism>
<dbReference type="Proteomes" id="UP001497623">
    <property type="component" value="Unassembled WGS sequence"/>
</dbReference>
<gene>
    <name evidence="2" type="ORF">MNOR_LOCUS4730</name>
</gene>
<name>A0AAV2PU23_MEGNR</name>
<dbReference type="AlphaFoldDB" id="A0AAV2PU23"/>
<evidence type="ECO:0000313" key="3">
    <source>
        <dbReference type="Proteomes" id="UP001497623"/>
    </source>
</evidence>
<evidence type="ECO:0000256" key="1">
    <source>
        <dbReference type="SAM" id="SignalP"/>
    </source>
</evidence>
<feature type="signal peptide" evidence="1">
    <location>
        <begin position="1"/>
        <end position="17"/>
    </location>
</feature>
<proteinExistence type="predicted"/>
<evidence type="ECO:0000313" key="2">
    <source>
        <dbReference type="EMBL" id="CAL4065402.1"/>
    </source>
</evidence>
<keyword evidence="3" id="KW-1185">Reference proteome</keyword>
<keyword evidence="1" id="KW-0732">Signal</keyword>
<feature type="chain" id="PRO_5043752216" evidence="1">
    <location>
        <begin position="18"/>
        <end position="202"/>
    </location>
</feature>
<reference evidence="2 3" key="1">
    <citation type="submission" date="2024-05" db="EMBL/GenBank/DDBJ databases">
        <authorList>
            <person name="Wallberg A."/>
        </authorList>
    </citation>
    <scope>NUCLEOTIDE SEQUENCE [LARGE SCALE GENOMIC DNA]</scope>
</reference>
<sequence length="202" mass="22530">MCIFFLSLLWALQVISASPLSQALGEAYEIAPGLVQEVALNAEERTLEVIHDEEDKVQGLPLLLNKKVTDREMRAIIEQNCSVAYLTFHDEVELKVPNAEAACVVALWFQGEYPGWMETMDLVKEMAAADNSQINELAKQVCPCGVIDIDAECPKDVLDAMSLISNNCRISDDSDTNLIRFWSETNNGILEIDEESYRDGLT</sequence>
<comment type="caution">
    <text evidence="2">The sequence shown here is derived from an EMBL/GenBank/DDBJ whole genome shotgun (WGS) entry which is preliminary data.</text>
</comment>
<protein>
    <submittedName>
        <fullName evidence="2">Uncharacterized protein</fullName>
    </submittedName>
</protein>